<evidence type="ECO:0000313" key="1">
    <source>
        <dbReference type="EMBL" id="KAL2346660.1"/>
    </source>
</evidence>
<protein>
    <submittedName>
        <fullName evidence="1">Uncharacterized protein</fullName>
    </submittedName>
</protein>
<sequence length="71" mass="8355">MIWLFSNIHIFMVVRKASYTQRSKNSRCLTLYLHQTQKNQYAACAEYISSSTKIIISILNTVQKNTKEKRI</sequence>
<organism evidence="1 2">
    <name type="scientific">Flemingia macrophylla</name>
    <dbReference type="NCBI Taxonomy" id="520843"/>
    <lineage>
        <taxon>Eukaryota</taxon>
        <taxon>Viridiplantae</taxon>
        <taxon>Streptophyta</taxon>
        <taxon>Embryophyta</taxon>
        <taxon>Tracheophyta</taxon>
        <taxon>Spermatophyta</taxon>
        <taxon>Magnoliopsida</taxon>
        <taxon>eudicotyledons</taxon>
        <taxon>Gunneridae</taxon>
        <taxon>Pentapetalae</taxon>
        <taxon>rosids</taxon>
        <taxon>fabids</taxon>
        <taxon>Fabales</taxon>
        <taxon>Fabaceae</taxon>
        <taxon>Papilionoideae</taxon>
        <taxon>50 kb inversion clade</taxon>
        <taxon>NPAAA clade</taxon>
        <taxon>indigoferoid/millettioid clade</taxon>
        <taxon>Phaseoleae</taxon>
        <taxon>Flemingia</taxon>
    </lineage>
</organism>
<accession>A0ABD1NEW1</accession>
<dbReference type="AlphaFoldDB" id="A0ABD1NEW1"/>
<name>A0ABD1NEW1_9FABA</name>
<dbReference type="Proteomes" id="UP001603857">
    <property type="component" value="Unassembled WGS sequence"/>
</dbReference>
<comment type="caution">
    <text evidence="1">The sequence shown here is derived from an EMBL/GenBank/DDBJ whole genome shotgun (WGS) entry which is preliminary data.</text>
</comment>
<gene>
    <name evidence="1" type="ORF">Fmac_000660</name>
</gene>
<keyword evidence="2" id="KW-1185">Reference proteome</keyword>
<evidence type="ECO:0000313" key="2">
    <source>
        <dbReference type="Proteomes" id="UP001603857"/>
    </source>
</evidence>
<reference evidence="1 2" key="1">
    <citation type="submission" date="2024-08" db="EMBL/GenBank/DDBJ databases">
        <title>Insights into the chromosomal genome structure of Flemingia macrophylla.</title>
        <authorList>
            <person name="Ding Y."/>
            <person name="Zhao Y."/>
            <person name="Bi W."/>
            <person name="Wu M."/>
            <person name="Zhao G."/>
            <person name="Gong Y."/>
            <person name="Li W."/>
            <person name="Zhang P."/>
        </authorList>
    </citation>
    <scope>NUCLEOTIDE SEQUENCE [LARGE SCALE GENOMIC DNA]</scope>
    <source>
        <strain evidence="1">DYQJB</strain>
        <tissue evidence="1">Leaf</tissue>
    </source>
</reference>
<dbReference type="EMBL" id="JBGMDY010000001">
    <property type="protein sequence ID" value="KAL2346660.1"/>
    <property type="molecule type" value="Genomic_DNA"/>
</dbReference>
<proteinExistence type="predicted"/>